<name>A0ABN1FDM5_9BACI</name>
<gene>
    <name evidence="2" type="ORF">GCM10009001_00700</name>
</gene>
<reference evidence="2 3" key="1">
    <citation type="journal article" date="2019" name="Int. J. Syst. Evol. Microbiol.">
        <title>The Global Catalogue of Microorganisms (GCM) 10K type strain sequencing project: providing services to taxonomists for standard genome sequencing and annotation.</title>
        <authorList>
            <consortium name="The Broad Institute Genomics Platform"/>
            <consortium name="The Broad Institute Genome Sequencing Center for Infectious Disease"/>
            <person name="Wu L."/>
            <person name="Ma J."/>
        </authorList>
    </citation>
    <scope>NUCLEOTIDE SEQUENCE [LARGE SCALE GENOMIC DNA]</scope>
    <source>
        <strain evidence="2 3">JCM 15395</strain>
    </source>
</reference>
<accession>A0ABN1FDM5</accession>
<proteinExistence type="predicted"/>
<feature type="compositionally biased region" description="Low complexity" evidence="1">
    <location>
        <begin position="185"/>
        <end position="194"/>
    </location>
</feature>
<evidence type="ECO:0000313" key="2">
    <source>
        <dbReference type="EMBL" id="GAA0588683.1"/>
    </source>
</evidence>
<protein>
    <submittedName>
        <fullName evidence="2">Uncharacterized protein</fullName>
    </submittedName>
</protein>
<dbReference type="EMBL" id="BAAADS010000001">
    <property type="protein sequence ID" value="GAA0588683.1"/>
    <property type="molecule type" value="Genomic_DNA"/>
</dbReference>
<keyword evidence="3" id="KW-1185">Reference proteome</keyword>
<dbReference type="RefSeq" id="WP_343809212.1">
    <property type="nucleotide sequence ID" value="NZ_BAAADS010000001.1"/>
</dbReference>
<feature type="compositionally biased region" description="Gly residues" evidence="1">
    <location>
        <begin position="106"/>
        <end position="184"/>
    </location>
</feature>
<sequence length="450" mass="45883">MGALIKKVSVSLAILFVIFQSVLTPISYAVGPWEGNTWEGNPWEGEAWKGNDVRWSGDSWTGDTWQGNSWDGDSLLWSGNPWEGKSWQDNGTNGNGTNGSETEGNGTSGNGTNGNGTEGNGTNGSGTNGNGTAGNGTNGSGTNGNGTAGNGTNGNGTNGNGTEGSGTNGSGTNGNGTAGDGTNGNGTNSNGTNNDVGLEEYPKLPQEYNVGKYILNDVVMGQAKLVGDFQTYQNLKDLGYNPKFNYGGRFYSNILMNGVKLGVGNNAINSMYDTYTHVADGVKGVQDFRTARQFASTTDTLSDAARTADNFTPPAASVGALSKLNVAAAVVGTGVSAFETGYKGAKAYDVLTSDASGAEKTSAVADATASLGNTLMNAGVVTSAIPGGQAIGAGMVAVGAGVWVVSKGVKLFADNWKGNVWDTGKHLAKKAGNAIKDVASSAWDTVTGWF</sequence>
<organism evidence="2 3">
    <name type="scientific">Virgibacillus siamensis</name>
    <dbReference type="NCBI Taxonomy" id="480071"/>
    <lineage>
        <taxon>Bacteria</taxon>
        <taxon>Bacillati</taxon>
        <taxon>Bacillota</taxon>
        <taxon>Bacilli</taxon>
        <taxon>Bacillales</taxon>
        <taxon>Bacillaceae</taxon>
        <taxon>Virgibacillus</taxon>
    </lineage>
</organism>
<evidence type="ECO:0000313" key="3">
    <source>
        <dbReference type="Proteomes" id="UP001500866"/>
    </source>
</evidence>
<comment type="caution">
    <text evidence="2">The sequence shown here is derived from an EMBL/GenBank/DDBJ whole genome shotgun (WGS) entry which is preliminary data.</text>
</comment>
<dbReference type="Proteomes" id="UP001500866">
    <property type="component" value="Unassembled WGS sequence"/>
</dbReference>
<feature type="region of interest" description="Disordered" evidence="1">
    <location>
        <begin position="64"/>
        <end position="199"/>
    </location>
</feature>
<evidence type="ECO:0000256" key="1">
    <source>
        <dbReference type="SAM" id="MobiDB-lite"/>
    </source>
</evidence>